<accession>A0A3P5X390</accession>
<evidence type="ECO:0000256" key="1">
    <source>
        <dbReference type="ARBA" id="ARBA00008007"/>
    </source>
</evidence>
<dbReference type="InterPro" id="IPR051910">
    <property type="entry name" value="ComF/GntX_DNA_util-trans"/>
</dbReference>
<dbReference type="AlphaFoldDB" id="A0A3P5X390"/>
<dbReference type="SUPFAM" id="SSF53271">
    <property type="entry name" value="PRTase-like"/>
    <property type="match status" value="1"/>
</dbReference>
<organism evidence="2 3">
    <name type="scientific">Arthrobacter ulcerisalmonis</name>
    <dbReference type="NCBI Taxonomy" id="2483813"/>
    <lineage>
        <taxon>Bacteria</taxon>
        <taxon>Bacillati</taxon>
        <taxon>Actinomycetota</taxon>
        <taxon>Actinomycetes</taxon>
        <taxon>Micrococcales</taxon>
        <taxon>Micrococcaceae</taxon>
        <taxon>Arthrobacter</taxon>
    </lineage>
</organism>
<gene>
    <name evidence="2" type="ORF">PSET11_02137</name>
</gene>
<dbReference type="Proteomes" id="UP000280861">
    <property type="component" value="Unassembled WGS sequence"/>
</dbReference>
<dbReference type="CDD" id="cd06223">
    <property type="entry name" value="PRTases_typeI"/>
    <property type="match status" value="1"/>
</dbReference>
<dbReference type="InterPro" id="IPR000836">
    <property type="entry name" value="PRTase_dom"/>
</dbReference>
<proteinExistence type="inferred from homology"/>
<evidence type="ECO:0000313" key="3">
    <source>
        <dbReference type="Proteomes" id="UP000280861"/>
    </source>
</evidence>
<dbReference type="PANTHER" id="PTHR47505">
    <property type="entry name" value="DNA UTILIZATION PROTEIN YHGH"/>
    <property type="match status" value="1"/>
</dbReference>
<dbReference type="Gene3D" id="3.40.50.2020">
    <property type="match status" value="1"/>
</dbReference>
<protein>
    <submittedName>
        <fullName evidence="2">DNA utilization protein GntX</fullName>
    </submittedName>
</protein>
<name>A0A3P5X390_9MICC</name>
<sequence>MDPPSVPRAFRRVGPDLLAAPRRSAVTRPRNPALPDVTDLFAVPGRRAVSRPPDPDLLVVPGFAARHRSAHHSALLRCADRWGLAVAELLSAAVPVDCVCCGAEDAVLCPACSRRVRLLTNRPFRAEGSAPALMDVAGHPLLPVVAAGVYREELAQSILSFKHLGQASLRHTLGKALAGALAAAVPDVSAVLVVPVPTSTGAYLKRGFSPLHLMLKGATRALPGVMVADVLTRSGSSSLALAGGQKGLGRGARARQVRGSMHVASRRAAQVGALPCILVDDVLTTGATLSEAARALHLAGGKVHGAVVLAATRPPAAFDTC</sequence>
<evidence type="ECO:0000313" key="2">
    <source>
        <dbReference type="EMBL" id="VDC28511.1"/>
    </source>
</evidence>
<keyword evidence="3" id="KW-1185">Reference proteome</keyword>
<dbReference type="InterPro" id="IPR029057">
    <property type="entry name" value="PRTase-like"/>
</dbReference>
<reference evidence="2 3" key="1">
    <citation type="submission" date="2018-11" db="EMBL/GenBank/DDBJ databases">
        <authorList>
            <person name="Criscuolo A."/>
        </authorList>
    </citation>
    <scope>NUCLEOTIDE SEQUENCE [LARGE SCALE GENOMIC DNA]</scope>
    <source>
        <strain evidence="2">AT11b</strain>
    </source>
</reference>
<dbReference type="PANTHER" id="PTHR47505:SF1">
    <property type="entry name" value="DNA UTILIZATION PROTEIN YHGH"/>
    <property type="match status" value="1"/>
</dbReference>
<dbReference type="EMBL" id="UXAU01000029">
    <property type="protein sequence ID" value="VDC28511.1"/>
    <property type="molecule type" value="Genomic_DNA"/>
</dbReference>
<comment type="similarity">
    <text evidence="1">Belongs to the ComF/GntX family.</text>
</comment>